<evidence type="ECO:0000313" key="2">
    <source>
        <dbReference type="EMBL" id="OCT52591.1"/>
    </source>
</evidence>
<dbReference type="VEuPathDB" id="FungiDB:G647_03980"/>
<accession>A0A1C1CVW7</accession>
<reference evidence="3" key="1">
    <citation type="submission" date="2015-07" db="EMBL/GenBank/DDBJ databases">
        <authorList>
            <person name="Teixeira M.M."/>
            <person name="Souza R.C."/>
            <person name="Almeida L.G."/>
            <person name="Vicente V.A."/>
            <person name="de Hoog S."/>
            <person name="Bocca A.L."/>
            <person name="de Almeida S.R."/>
            <person name="Vasconcelos A.T."/>
            <person name="Felipe M.S."/>
        </authorList>
    </citation>
    <scope>NUCLEOTIDE SEQUENCE [LARGE SCALE GENOMIC DNA]</scope>
    <source>
        <strain evidence="3">KSF</strain>
    </source>
</reference>
<protein>
    <submittedName>
        <fullName evidence="2">Uncharacterized protein</fullName>
    </submittedName>
</protein>
<keyword evidence="3" id="KW-1185">Reference proteome</keyword>
<sequence>MTKRAIVWTPKKLEKLYEALDEIAETGSGVTPWLEALELMHEKTGLSKVQVSDKLRGLAQKHNLKLNREELVRRWAEVSVYFKEADPNTKIVRHSQSPRRSPTRSNRATSRASQRHTQSPKSVNNPNPPKHTQDQLYGTASNEVQGNGEQHNASSREDDAPTNSGCDNRAGNNENNNDAEEPVMMLEIEPYEWDMIHAWRDCMHGKRFLTPMSQDAMRLALSDIWSLLNEGVKSFCKAQPVAHLTTGKMSRPTFELARTFTSGCWRPDVDECLNTLFGDPALNVPLILRAFAAAAITSSLLIDPRQQVPHSITVWRCSPDAARDTKEAMEVEYFENVVAPTLPQLAKQYRHDLFDVFSSLRAPLERHFYPQENQNAEDAPDFAFRKQQHSDWATNVEKAFLDALKLRLRLAKSKSLYEFKLIRQGQKFEAESMVPMVPKAERATSQNLVLQCLSPAISYYQRAEHGRSGPRWPQVHAKVILEGLEVDENAILGVDDPNDNRR</sequence>
<dbReference type="OrthoDB" id="4165735at2759"/>
<dbReference type="EMBL" id="LGRB01000008">
    <property type="protein sequence ID" value="OCT52591.1"/>
    <property type="molecule type" value="Genomic_DNA"/>
</dbReference>
<gene>
    <name evidence="2" type="ORF">CLCR_09994</name>
</gene>
<feature type="compositionally biased region" description="Polar residues" evidence="1">
    <location>
        <begin position="98"/>
        <end position="123"/>
    </location>
</feature>
<dbReference type="Proteomes" id="UP000094526">
    <property type="component" value="Unassembled WGS sequence"/>
</dbReference>
<feature type="region of interest" description="Disordered" evidence="1">
    <location>
        <begin position="89"/>
        <end position="182"/>
    </location>
</feature>
<comment type="caution">
    <text evidence="2">The sequence shown here is derived from an EMBL/GenBank/DDBJ whole genome shotgun (WGS) entry which is preliminary data.</text>
</comment>
<name>A0A1C1CVW7_9EURO</name>
<feature type="compositionally biased region" description="Low complexity" evidence="1">
    <location>
        <begin position="167"/>
        <end position="176"/>
    </location>
</feature>
<evidence type="ECO:0000256" key="1">
    <source>
        <dbReference type="SAM" id="MobiDB-lite"/>
    </source>
</evidence>
<dbReference type="AlphaFoldDB" id="A0A1C1CVW7"/>
<dbReference type="VEuPathDB" id="FungiDB:CLCR_09994"/>
<feature type="compositionally biased region" description="Polar residues" evidence="1">
    <location>
        <begin position="134"/>
        <end position="153"/>
    </location>
</feature>
<proteinExistence type="predicted"/>
<evidence type="ECO:0000313" key="3">
    <source>
        <dbReference type="Proteomes" id="UP000094526"/>
    </source>
</evidence>
<organism evidence="2 3">
    <name type="scientific">Cladophialophora carrionii</name>
    <dbReference type="NCBI Taxonomy" id="86049"/>
    <lineage>
        <taxon>Eukaryota</taxon>
        <taxon>Fungi</taxon>
        <taxon>Dikarya</taxon>
        <taxon>Ascomycota</taxon>
        <taxon>Pezizomycotina</taxon>
        <taxon>Eurotiomycetes</taxon>
        <taxon>Chaetothyriomycetidae</taxon>
        <taxon>Chaetothyriales</taxon>
        <taxon>Herpotrichiellaceae</taxon>
        <taxon>Cladophialophora</taxon>
    </lineage>
</organism>